<dbReference type="CDD" id="cd00090">
    <property type="entry name" value="HTH_ARSR"/>
    <property type="match status" value="1"/>
</dbReference>
<comment type="caution">
    <text evidence="2">The sequence shown here is derived from an EMBL/GenBank/DDBJ whole genome shotgun (WGS) entry which is preliminary data.</text>
</comment>
<reference evidence="2 3" key="1">
    <citation type="submission" date="2024-04" db="EMBL/GenBank/DDBJ databases">
        <title>Polymorphospora sp. isolated from Baiyangdian Lake in Xiong'an New Area.</title>
        <authorList>
            <person name="Zhang X."/>
            <person name="Liu J."/>
        </authorList>
    </citation>
    <scope>NUCLEOTIDE SEQUENCE [LARGE SCALE GENOMIC DNA]</scope>
    <source>
        <strain evidence="2 3">2-325</strain>
    </source>
</reference>
<dbReference type="SMART" id="SM00418">
    <property type="entry name" value="HTH_ARSR"/>
    <property type="match status" value="1"/>
</dbReference>
<sequence length="193" mass="21620">MSLEEDRVFLDGRSLRGIAHPLRVRILSALREDGPATATRLAELRGESTGSTSDHLRQLATYGFVVEDTGRGVGRERWWRAAHRFTSFDGEANRDMPEESAAYLRAVAALYAGRVERWLDESADRTGPWRGTGTVSDWRLRLTAEETRALEDELTAVLDRYRDSDRPASDGAERVVVQVQLMPFLRTEGGAEA</sequence>
<dbReference type="Gene3D" id="1.10.10.10">
    <property type="entry name" value="Winged helix-like DNA-binding domain superfamily/Winged helix DNA-binding domain"/>
    <property type="match status" value="1"/>
</dbReference>
<dbReference type="RefSeq" id="WP_375735701.1">
    <property type="nucleotide sequence ID" value="NZ_JBCGDC010000081.1"/>
</dbReference>
<dbReference type="SUPFAM" id="SSF46785">
    <property type="entry name" value="Winged helix' DNA-binding domain"/>
    <property type="match status" value="1"/>
</dbReference>
<name>A0ABV5CVZ2_9ACTN</name>
<organism evidence="2 3">
    <name type="scientific">Polymorphospora lycopeni</name>
    <dbReference type="NCBI Taxonomy" id="3140240"/>
    <lineage>
        <taxon>Bacteria</taxon>
        <taxon>Bacillati</taxon>
        <taxon>Actinomycetota</taxon>
        <taxon>Actinomycetes</taxon>
        <taxon>Micromonosporales</taxon>
        <taxon>Micromonosporaceae</taxon>
        <taxon>Polymorphospora</taxon>
    </lineage>
</organism>
<dbReference type="InterPro" id="IPR011991">
    <property type="entry name" value="ArsR-like_HTH"/>
</dbReference>
<protein>
    <submittedName>
        <fullName evidence="2">Winged helix-turn-helix domain-containing protein</fullName>
    </submittedName>
</protein>
<dbReference type="Pfam" id="PF12840">
    <property type="entry name" value="HTH_20"/>
    <property type="match status" value="1"/>
</dbReference>
<dbReference type="Proteomes" id="UP001582793">
    <property type="component" value="Unassembled WGS sequence"/>
</dbReference>
<evidence type="ECO:0000259" key="1">
    <source>
        <dbReference type="SMART" id="SM00418"/>
    </source>
</evidence>
<dbReference type="EMBL" id="JBCGDC010000081">
    <property type="protein sequence ID" value="MFB6396164.1"/>
    <property type="molecule type" value="Genomic_DNA"/>
</dbReference>
<evidence type="ECO:0000313" key="2">
    <source>
        <dbReference type="EMBL" id="MFB6396164.1"/>
    </source>
</evidence>
<dbReference type="InterPro" id="IPR036390">
    <property type="entry name" value="WH_DNA-bd_sf"/>
</dbReference>
<keyword evidence="3" id="KW-1185">Reference proteome</keyword>
<accession>A0ABV5CVZ2</accession>
<proteinExistence type="predicted"/>
<feature type="domain" description="HTH arsR-type" evidence="1">
    <location>
        <begin position="13"/>
        <end position="93"/>
    </location>
</feature>
<evidence type="ECO:0000313" key="3">
    <source>
        <dbReference type="Proteomes" id="UP001582793"/>
    </source>
</evidence>
<gene>
    <name evidence="2" type="ORF">AAFH96_24085</name>
</gene>
<dbReference type="InterPro" id="IPR001845">
    <property type="entry name" value="HTH_ArsR_DNA-bd_dom"/>
</dbReference>
<dbReference type="InterPro" id="IPR036388">
    <property type="entry name" value="WH-like_DNA-bd_sf"/>
</dbReference>